<organism evidence="1">
    <name type="scientific">Opuntia streptacantha</name>
    <name type="common">Prickly pear cactus</name>
    <name type="synonym">Opuntia cardona</name>
    <dbReference type="NCBI Taxonomy" id="393608"/>
    <lineage>
        <taxon>Eukaryota</taxon>
        <taxon>Viridiplantae</taxon>
        <taxon>Streptophyta</taxon>
        <taxon>Embryophyta</taxon>
        <taxon>Tracheophyta</taxon>
        <taxon>Spermatophyta</taxon>
        <taxon>Magnoliopsida</taxon>
        <taxon>eudicotyledons</taxon>
        <taxon>Gunneridae</taxon>
        <taxon>Pentapetalae</taxon>
        <taxon>Caryophyllales</taxon>
        <taxon>Cactineae</taxon>
        <taxon>Cactaceae</taxon>
        <taxon>Opuntioideae</taxon>
        <taxon>Opuntia</taxon>
    </lineage>
</organism>
<sequence>MYTTSTTEHPEDVIETKIISESSVDDFDSNCHQWPTISAHISPRAAVSDIIIVCHIYIKYQLSFHRSEDIITSLCIGMPLRWINTVNRPNIYFEGAFLLDSSFKF</sequence>
<protein>
    <submittedName>
        <fullName evidence="1">Uncharacterized protein</fullName>
    </submittedName>
</protein>
<reference evidence="1" key="1">
    <citation type="journal article" date="2013" name="J. Plant Res.">
        <title>Effect of fungi and light on seed germination of three Opuntia species from semiarid lands of central Mexico.</title>
        <authorList>
            <person name="Delgado-Sanchez P."/>
            <person name="Jimenez-Bremont J.F."/>
            <person name="Guerrero-Gonzalez Mde L."/>
            <person name="Flores J."/>
        </authorList>
    </citation>
    <scope>NUCLEOTIDE SEQUENCE</scope>
    <source>
        <tissue evidence="1">Cladode</tissue>
    </source>
</reference>
<name>A0A7C8ZB10_OPUST</name>
<accession>A0A7C8ZB10</accession>
<reference evidence="1" key="2">
    <citation type="submission" date="2020-07" db="EMBL/GenBank/DDBJ databases">
        <authorList>
            <person name="Vera ALvarez R."/>
            <person name="Arias-Moreno D.M."/>
            <person name="Jimenez-Jacinto V."/>
            <person name="Jimenez-Bremont J.F."/>
            <person name="Swaminathan K."/>
            <person name="Moose S.P."/>
            <person name="Guerrero-Gonzalez M.L."/>
            <person name="Marino-Ramirez L."/>
            <person name="Landsman D."/>
            <person name="Rodriguez-Kessler M."/>
            <person name="Delgado-Sanchez P."/>
        </authorList>
    </citation>
    <scope>NUCLEOTIDE SEQUENCE</scope>
    <source>
        <tissue evidence="1">Cladode</tissue>
    </source>
</reference>
<dbReference type="AlphaFoldDB" id="A0A7C8ZB10"/>
<proteinExistence type="predicted"/>
<evidence type="ECO:0000313" key="1">
    <source>
        <dbReference type="EMBL" id="MBA4637673.1"/>
    </source>
</evidence>
<dbReference type="EMBL" id="GISG01106137">
    <property type="protein sequence ID" value="MBA4637673.1"/>
    <property type="molecule type" value="Transcribed_RNA"/>
</dbReference>